<keyword evidence="1" id="KW-1133">Transmembrane helix</keyword>
<keyword evidence="1" id="KW-0812">Transmembrane</keyword>
<feature type="transmembrane region" description="Helical" evidence="1">
    <location>
        <begin position="12"/>
        <end position="34"/>
    </location>
</feature>
<protein>
    <submittedName>
        <fullName evidence="2">Iron uptake protein</fullName>
    </submittedName>
</protein>
<name>A0A221KIT5_VITFI</name>
<evidence type="ECO:0000313" key="2">
    <source>
        <dbReference type="EMBL" id="ASM78952.1"/>
    </source>
</evidence>
<keyword evidence="1" id="KW-0472">Membrane</keyword>
<accession>A0A221KIT5</accession>
<dbReference type="KEGG" id="vff:VITFI_CDS3175"/>
<sequence length="94" mass="9969">MRWPEITARVTAGILGSYAFTWGLTAAGVATLVALGMDYHEAEMGMSMLALLLFPGVLLGCFAVRRIGWVWVGLSGGALLLFGAAWAIQRALLA</sequence>
<gene>
    <name evidence="2" type="ORF">VITFI_CDS3175</name>
</gene>
<feature type="transmembrane region" description="Helical" evidence="1">
    <location>
        <begin position="46"/>
        <end position="64"/>
    </location>
</feature>
<reference evidence="2 3" key="1">
    <citation type="submission" date="2017-07" db="EMBL/GenBank/DDBJ databases">
        <title>Complete Genome Sequence of the cosmetic ferment Vitreoscilla filiformis (ATCC15551).</title>
        <authorList>
            <person name="Contreras S."/>
            <person name="Sagory-Zalkind P."/>
            <person name="Blanquart H."/>
            <person name="Iltis A."/>
            <person name="Morand S.C."/>
        </authorList>
    </citation>
    <scope>NUCLEOTIDE SEQUENCE [LARGE SCALE GENOMIC DNA]</scope>
    <source>
        <strain evidence="2 3">ATCC 15551</strain>
    </source>
</reference>
<organism evidence="2 3">
    <name type="scientific">Vitreoscilla filiformis</name>
    <dbReference type="NCBI Taxonomy" id="63"/>
    <lineage>
        <taxon>Bacteria</taxon>
        <taxon>Pseudomonadati</taxon>
        <taxon>Pseudomonadota</taxon>
        <taxon>Betaproteobacteria</taxon>
        <taxon>Neisseriales</taxon>
        <taxon>Neisseriaceae</taxon>
        <taxon>Vitreoscilla</taxon>
    </lineage>
</organism>
<evidence type="ECO:0000256" key="1">
    <source>
        <dbReference type="SAM" id="Phobius"/>
    </source>
</evidence>
<proteinExistence type="predicted"/>
<feature type="transmembrane region" description="Helical" evidence="1">
    <location>
        <begin position="69"/>
        <end position="88"/>
    </location>
</feature>
<keyword evidence="3" id="KW-1185">Reference proteome</keyword>
<dbReference type="AlphaFoldDB" id="A0A221KIT5"/>
<dbReference type="Proteomes" id="UP000199729">
    <property type="component" value="Chromosome"/>
</dbReference>
<dbReference type="EMBL" id="CP022423">
    <property type="protein sequence ID" value="ASM78952.1"/>
    <property type="molecule type" value="Genomic_DNA"/>
</dbReference>
<evidence type="ECO:0000313" key="3">
    <source>
        <dbReference type="Proteomes" id="UP000199729"/>
    </source>
</evidence>